<dbReference type="STRING" id="105785.A0A2J7PBL3"/>
<dbReference type="PANTHER" id="PTHR11777">
    <property type="entry name" value="ALANYL-TRNA SYNTHETASE"/>
    <property type="match status" value="1"/>
</dbReference>
<proteinExistence type="inferred from homology"/>
<dbReference type="Proteomes" id="UP000235965">
    <property type="component" value="Unassembled WGS sequence"/>
</dbReference>
<dbReference type="InterPro" id="IPR045864">
    <property type="entry name" value="aa-tRNA-synth_II/BPL/LPL"/>
</dbReference>
<comment type="caution">
    <text evidence="11">The sequence shown here is derived from an EMBL/GenBank/DDBJ whole genome shotgun (WGS) entry which is preliminary data.</text>
</comment>
<dbReference type="InterPro" id="IPR018164">
    <property type="entry name" value="Ala-tRNA-synth_IIc_N"/>
</dbReference>
<keyword evidence="5" id="KW-0547">Nucleotide-binding</keyword>
<evidence type="ECO:0000256" key="1">
    <source>
        <dbReference type="ARBA" id="ARBA00008226"/>
    </source>
</evidence>
<keyword evidence="12" id="KW-1185">Reference proteome</keyword>
<accession>A0A2J7PBL3</accession>
<comment type="similarity">
    <text evidence="1">Belongs to the class-II aminoacyl-tRNA synthetase family.</text>
</comment>
<dbReference type="GO" id="GO:0005524">
    <property type="term" value="F:ATP binding"/>
    <property type="evidence" value="ECO:0007669"/>
    <property type="project" value="UniProtKB-KW"/>
</dbReference>
<dbReference type="Pfam" id="PF01411">
    <property type="entry name" value="tRNA-synt_2c"/>
    <property type="match status" value="1"/>
</dbReference>
<dbReference type="EC" id="6.1.1.7" evidence="2"/>
<dbReference type="AlphaFoldDB" id="A0A2J7PBL3"/>
<dbReference type="OrthoDB" id="2423964at2759"/>
<keyword evidence="7" id="KW-0694">RNA-binding</keyword>
<evidence type="ECO:0000313" key="11">
    <source>
        <dbReference type="EMBL" id="PNF13709.1"/>
    </source>
</evidence>
<keyword evidence="8" id="KW-0648">Protein biosynthesis</keyword>
<evidence type="ECO:0000259" key="10">
    <source>
        <dbReference type="PROSITE" id="PS50860"/>
    </source>
</evidence>
<evidence type="ECO:0000256" key="7">
    <source>
        <dbReference type="ARBA" id="ARBA00022884"/>
    </source>
</evidence>
<dbReference type="InParanoid" id="A0A2J7PBL3"/>
<keyword evidence="6" id="KW-0067">ATP-binding</keyword>
<evidence type="ECO:0000256" key="5">
    <source>
        <dbReference type="ARBA" id="ARBA00022741"/>
    </source>
</evidence>
<gene>
    <name evidence="11" type="ORF">B7P43_G15039</name>
</gene>
<name>A0A2J7PBL3_9NEOP</name>
<dbReference type="PANTHER" id="PTHR11777:SF9">
    <property type="entry name" value="ALANINE--TRNA LIGASE, CYTOPLASMIC"/>
    <property type="match status" value="1"/>
</dbReference>
<dbReference type="InterPro" id="IPR002318">
    <property type="entry name" value="Ala-tRNA-lgiase_IIc"/>
</dbReference>
<sequence length="400" mass="45063">MNQKEICVWAWELLTQVFKLPSDRLYVTYFGGDKAAGLEPDEECREIWISIGLAPSHVLPGCMRDNFWEMGDTGPCGPSSELHFDRIGGRNAAHRVNTNDPDVIEIWNIVFMQFNREVDGSLKSLPRNHVNCGMGLERLVSVIQQKHSNYDTDLFMPLFAAIQQGTGVPPYRGYVGEDDVNGIDMAYRVVADHARTLTIALSDGGRPGNTGRGYVLRRILRRAVRYAAEKLNANPGFFATLVNTVVEILGDTFPEVKKDPQSVIDLINEEETQFLKTLTRGHNLLNRTIMKLGNSKTLPGDVAWRLYDTYGFPVDLTQLMCEEKGFTVDINAYEEAKKQAQILSQEKGGRYDDKIILDIHAITELHDQNVPLTDDSPKYNYCAKSEDKDSEYGKYLLSNS</sequence>
<dbReference type="GO" id="GO:0005739">
    <property type="term" value="C:mitochondrion"/>
    <property type="evidence" value="ECO:0007669"/>
    <property type="project" value="TreeGrafter"/>
</dbReference>
<dbReference type="GO" id="GO:0004813">
    <property type="term" value="F:alanine-tRNA ligase activity"/>
    <property type="evidence" value="ECO:0007669"/>
    <property type="project" value="UniProtKB-EC"/>
</dbReference>
<evidence type="ECO:0000256" key="3">
    <source>
        <dbReference type="ARBA" id="ARBA00022555"/>
    </source>
</evidence>
<evidence type="ECO:0000256" key="6">
    <source>
        <dbReference type="ARBA" id="ARBA00022840"/>
    </source>
</evidence>
<evidence type="ECO:0000256" key="4">
    <source>
        <dbReference type="ARBA" id="ARBA00022598"/>
    </source>
</evidence>
<dbReference type="GO" id="GO:0000049">
    <property type="term" value="F:tRNA binding"/>
    <property type="evidence" value="ECO:0007669"/>
    <property type="project" value="UniProtKB-KW"/>
</dbReference>
<dbReference type="InterPro" id="IPR050058">
    <property type="entry name" value="Ala-tRNA_ligase"/>
</dbReference>
<keyword evidence="9" id="KW-0030">Aminoacyl-tRNA synthetase</keyword>
<dbReference type="Gene3D" id="3.30.930.10">
    <property type="entry name" value="Bira Bifunctional Protein, Domain 2"/>
    <property type="match status" value="1"/>
</dbReference>
<keyword evidence="3" id="KW-0820">tRNA-binding</keyword>
<dbReference type="GO" id="GO:0006419">
    <property type="term" value="P:alanyl-tRNA aminoacylation"/>
    <property type="evidence" value="ECO:0007669"/>
    <property type="project" value="InterPro"/>
</dbReference>
<dbReference type="PROSITE" id="PS50860">
    <property type="entry name" value="AA_TRNA_LIGASE_II_ALA"/>
    <property type="match status" value="1"/>
</dbReference>
<evidence type="ECO:0000313" key="12">
    <source>
        <dbReference type="Proteomes" id="UP000235965"/>
    </source>
</evidence>
<dbReference type="InterPro" id="IPR018165">
    <property type="entry name" value="Ala-tRNA-synth_IIc_core"/>
</dbReference>
<evidence type="ECO:0000256" key="8">
    <source>
        <dbReference type="ARBA" id="ARBA00022917"/>
    </source>
</evidence>
<reference evidence="11 12" key="1">
    <citation type="submission" date="2017-12" db="EMBL/GenBank/DDBJ databases">
        <title>Hemimetabolous genomes reveal molecular basis of termite eusociality.</title>
        <authorList>
            <person name="Harrison M.C."/>
            <person name="Jongepier E."/>
            <person name="Robertson H.M."/>
            <person name="Arning N."/>
            <person name="Bitard-Feildel T."/>
            <person name="Chao H."/>
            <person name="Childers C.P."/>
            <person name="Dinh H."/>
            <person name="Doddapaneni H."/>
            <person name="Dugan S."/>
            <person name="Gowin J."/>
            <person name="Greiner C."/>
            <person name="Han Y."/>
            <person name="Hu H."/>
            <person name="Hughes D.S.T."/>
            <person name="Huylmans A.-K."/>
            <person name="Kemena C."/>
            <person name="Kremer L.P.M."/>
            <person name="Lee S.L."/>
            <person name="Lopez-Ezquerra A."/>
            <person name="Mallet L."/>
            <person name="Monroy-Kuhn J.M."/>
            <person name="Moser A."/>
            <person name="Murali S.C."/>
            <person name="Muzny D.M."/>
            <person name="Otani S."/>
            <person name="Piulachs M.-D."/>
            <person name="Poelchau M."/>
            <person name="Qu J."/>
            <person name="Schaub F."/>
            <person name="Wada-Katsumata A."/>
            <person name="Worley K.C."/>
            <person name="Xie Q."/>
            <person name="Ylla G."/>
            <person name="Poulsen M."/>
            <person name="Gibbs R.A."/>
            <person name="Schal C."/>
            <person name="Richards S."/>
            <person name="Belles X."/>
            <person name="Korb J."/>
            <person name="Bornberg-Bauer E."/>
        </authorList>
    </citation>
    <scope>NUCLEOTIDE SEQUENCE [LARGE SCALE GENOMIC DNA]</scope>
    <source>
        <tissue evidence="11">Whole body</tissue>
    </source>
</reference>
<dbReference type="SUPFAM" id="SSF55681">
    <property type="entry name" value="Class II aaRS and biotin synthetases"/>
    <property type="match status" value="1"/>
</dbReference>
<feature type="domain" description="Alanyl-transfer RNA synthetases family profile" evidence="10">
    <location>
        <begin position="1"/>
        <end position="400"/>
    </location>
</feature>
<dbReference type="InterPro" id="IPR018162">
    <property type="entry name" value="Ala-tRNA-ligase_IIc_anticod-bd"/>
</dbReference>
<protein>
    <recommendedName>
        <fullName evidence="2">alanine--tRNA ligase</fullName>
        <ecNumber evidence="2">6.1.1.7</ecNumber>
    </recommendedName>
</protein>
<dbReference type="EMBL" id="NEVH01027087">
    <property type="protein sequence ID" value="PNF13709.1"/>
    <property type="molecule type" value="Genomic_DNA"/>
</dbReference>
<organism evidence="11 12">
    <name type="scientific">Cryptotermes secundus</name>
    <dbReference type="NCBI Taxonomy" id="105785"/>
    <lineage>
        <taxon>Eukaryota</taxon>
        <taxon>Metazoa</taxon>
        <taxon>Ecdysozoa</taxon>
        <taxon>Arthropoda</taxon>
        <taxon>Hexapoda</taxon>
        <taxon>Insecta</taxon>
        <taxon>Pterygota</taxon>
        <taxon>Neoptera</taxon>
        <taxon>Polyneoptera</taxon>
        <taxon>Dictyoptera</taxon>
        <taxon>Blattodea</taxon>
        <taxon>Blattoidea</taxon>
        <taxon>Termitoidae</taxon>
        <taxon>Kalotermitidae</taxon>
        <taxon>Cryptotermitinae</taxon>
        <taxon>Cryptotermes</taxon>
    </lineage>
</organism>
<evidence type="ECO:0000256" key="9">
    <source>
        <dbReference type="ARBA" id="ARBA00023146"/>
    </source>
</evidence>
<dbReference type="GO" id="GO:0002161">
    <property type="term" value="F:aminoacyl-tRNA deacylase activity"/>
    <property type="evidence" value="ECO:0007669"/>
    <property type="project" value="TreeGrafter"/>
</dbReference>
<evidence type="ECO:0000256" key="2">
    <source>
        <dbReference type="ARBA" id="ARBA00013168"/>
    </source>
</evidence>
<keyword evidence="4" id="KW-0436">Ligase</keyword>
<dbReference type="SUPFAM" id="SSF101353">
    <property type="entry name" value="Putative anticodon-binding domain of alanyl-tRNA synthetase (AlaRS)"/>
    <property type="match status" value="1"/>
</dbReference>
<dbReference type="PRINTS" id="PR00980">
    <property type="entry name" value="TRNASYNTHALA"/>
</dbReference>